<dbReference type="EMBL" id="FUKM01000055">
    <property type="protein sequence ID" value="SJN14246.1"/>
    <property type="molecule type" value="Genomic_DNA"/>
</dbReference>
<evidence type="ECO:0000313" key="2">
    <source>
        <dbReference type="Proteomes" id="UP000196331"/>
    </source>
</evidence>
<dbReference type="Proteomes" id="UP000196331">
    <property type="component" value="Unassembled WGS sequence"/>
</dbReference>
<protein>
    <submittedName>
        <fullName evidence="1">Uncharacterized protein</fullName>
    </submittedName>
</protein>
<dbReference type="AlphaFoldDB" id="A0A1R4I3E4"/>
<evidence type="ECO:0000313" key="1">
    <source>
        <dbReference type="EMBL" id="SJN14246.1"/>
    </source>
</evidence>
<accession>A0A1R4I3E4</accession>
<comment type="caution">
    <text evidence="1">The sequence shown here is derived from an EMBL/GenBank/DDBJ whole genome shotgun (WGS) entry which is preliminary data.</text>
</comment>
<gene>
    <name evidence="1" type="ORF">CZ787_14185</name>
</gene>
<dbReference type="OrthoDB" id="6165634at2"/>
<proteinExistence type="predicted"/>
<name>A0A1R4I3E4_9GAMM</name>
<sequence length="136" mass="15435">MDKWAEIKERLNHLHGSVELLADGHTLSLIKVHDRKKIFVRVYVDGCVDFKWTKTEDGKAVHPEGRFWRPMKRAAYPKKVYAQAKRAFGKKEADRMVTPRVIGVVPDFGTEGAVVAHLKKHFPDLELKAGSDEVAS</sequence>
<reference evidence="1 2" key="1">
    <citation type="submission" date="2017-02" db="EMBL/GenBank/DDBJ databases">
        <authorList>
            <person name="Dridi B."/>
        </authorList>
    </citation>
    <scope>NUCLEOTIDE SEQUENCE [LARGE SCALE GENOMIC DNA]</scope>
    <source>
        <strain evidence="1 2">JB380</strain>
    </source>
</reference>
<dbReference type="RefSeq" id="WP_087110192.1">
    <property type="nucleotide sequence ID" value="NZ_FUKM01000055.1"/>
</dbReference>
<organism evidence="1 2">
    <name type="scientific">Halomonas citrativorans</name>
    <dbReference type="NCBI Taxonomy" id="2742612"/>
    <lineage>
        <taxon>Bacteria</taxon>
        <taxon>Pseudomonadati</taxon>
        <taxon>Pseudomonadota</taxon>
        <taxon>Gammaproteobacteria</taxon>
        <taxon>Oceanospirillales</taxon>
        <taxon>Halomonadaceae</taxon>
        <taxon>Halomonas</taxon>
    </lineage>
</organism>